<name>A0A9D4I8J0_DREPO</name>
<organism evidence="1 2">
    <name type="scientific">Dreissena polymorpha</name>
    <name type="common">Zebra mussel</name>
    <name type="synonym">Mytilus polymorpha</name>
    <dbReference type="NCBI Taxonomy" id="45954"/>
    <lineage>
        <taxon>Eukaryota</taxon>
        <taxon>Metazoa</taxon>
        <taxon>Spiralia</taxon>
        <taxon>Lophotrochozoa</taxon>
        <taxon>Mollusca</taxon>
        <taxon>Bivalvia</taxon>
        <taxon>Autobranchia</taxon>
        <taxon>Heteroconchia</taxon>
        <taxon>Euheterodonta</taxon>
        <taxon>Imparidentia</taxon>
        <taxon>Neoheterodontei</taxon>
        <taxon>Myida</taxon>
        <taxon>Dreissenoidea</taxon>
        <taxon>Dreissenidae</taxon>
        <taxon>Dreissena</taxon>
    </lineage>
</organism>
<gene>
    <name evidence="1" type="ORF">DPMN_185217</name>
</gene>
<sequence>MTASFDKNIIKNVHLQRNCKHDISTQQRDLGSRARVTMDIRSQGLTSSGRPCDNYYWIMWKRLFPSGILKTPDASYHQFRISNLACHSRQYISPRAIDFLG</sequence>
<dbReference type="EMBL" id="JAIWYP010000010">
    <property type="protein sequence ID" value="KAH3750687.1"/>
    <property type="molecule type" value="Genomic_DNA"/>
</dbReference>
<proteinExistence type="predicted"/>
<protein>
    <submittedName>
        <fullName evidence="1">Uncharacterized protein</fullName>
    </submittedName>
</protein>
<dbReference type="AlphaFoldDB" id="A0A9D4I8J0"/>
<accession>A0A9D4I8J0</accession>
<reference evidence="1" key="1">
    <citation type="journal article" date="2019" name="bioRxiv">
        <title>The Genome of the Zebra Mussel, Dreissena polymorpha: A Resource for Invasive Species Research.</title>
        <authorList>
            <person name="McCartney M.A."/>
            <person name="Auch B."/>
            <person name="Kono T."/>
            <person name="Mallez S."/>
            <person name="Zhang Y."/>
            <person name="Obille A."/>
            <person name="Becker A."/>
            <person name="Abrahante J.E."/>
            <person name="Garbe J."/>
            <person name="Badalamenti J.P."/>
            <person name="Herman A."/>
            <person name="Mangelson H."/>
            <person name="Liachko I."/>
            <person name="Sullivan S."/>
            <person name="Sone E.D."/>
            <person name="Koren S."/>
            <person name="Silverstein K.A.T."/>
            <person name="Beckman K.B."/>
            <person name="Gohl D.M."/>
        </authorList>
    </citation>
    <scope>NUCLEOTIDE SEQUENCE</scope>
    <source>
        <strain evidence="1">Duluth1</strain>
        <tissue evidence="1">Whole animal</tissue>
    </source>
</reference>
<evidence type="ECO:0000313" key="1">
    <source>
        <dbReference type="EMBL" id="KAH3750687.1"/>
    </source>
</evidence>
<comment type="caution">
    <text evidence="1">The sequence shown here is derived from an EMBL/GenBank/DDBJ whole genome shotgun (WGS) entry which is preliminary data.</text>
</comment>
<dbReference type="Proteomes" id="UP000828390">
    <property type="component" value="Unassembled WGS sequence"/>
</dbReference>
<reference evidence="1" key="2">
    <citation type="submission" date="2020-11" db="EMBL/GenBank/DDBJ databases">
        <authorList>
            <person name="McCartney M.A."/>
            <person name="Auch B."/>
            <person name="Kono T."/>
            <person name="Mallez S."/>
            <person name="Becker A."/>
            <person name="Gohl D.M."/>
            <person name="Silverstein K.A.T."/>
            <person name="Koren S."/>
            <person name="Bechman K.B."/>
            <person name="Herman A."/>
            <person name="Abrahante J.E."/>
            <person name="Garbe J."/>
        </authorList>
    </citation>
    <scope>NUCLEOTIDE SEQUENCE</scope>
    <source>
        <strain evidence="1">Duluth1</strain>
        <tissue evidence="1">Whole animal</tissue>
    </source>
</reference>
<keyword evidence="2" id="KW-1185">Reference proteome</keyword>
<evidence type="ECO:0000313" key="2">
    <source>
        <dbReference type="Proteomes" id="UP000828390"/>
    </source>
</evidence>